<name>A0A7J5UR56_9MICO</name>
<gene>
    <name evidence="1" type="ORF">GB883_06800</name>
</gene>
<organism evidence="1 2">
    <name type="scientific">Georgenia thermotolerans</name>
    <dbReference type="NCBI Taxonomy" id="527326"/>
    <lineage>
        <taxon>Bacteria</taxon>
        <taxon>Bacillati</taxon>
        <taxon>Actinomycetota</taxon>
        <taxon>Actinomycetes</taxon>
        <taxon>Micrococcales</taxon>
        <taxon>Bogoriellaceae</taxon>
        <taxon>Georgenia</taxon>
    </lineage>
</organism>
<dbReference type="AlphaFoldDB" id="A0A7J5UR56"/>
<dbReference type="OrthoDB" id="669978at2"/>
<dbReference type="RefSeq" id="WP_152200403.1">
    <property type="nucleotide sequence ID" value="NZ_VUKF01000003.1"/>
</dbReference>
<dbReference type="Proteomes" id="UP000451860">
    <property type="component" value="Unassembled WGS sequence"/>
</dbReference>
<dbReference type="EMBL" id="WHJE01000021">
    <property type="protein sequence ID" value="KAE8764829.1"/>
    <property type="molecule type" value="Genomic_DNA"/>
</dbReference>
<evidence type="ECO:0000313" key="1">
    <source>
        <dbReference type="EMBL" id="KAE8764829.1"/>
    </source>
</evidence>
<reference evidence="1 2" key="1">
    <citation type="submission" date="2019-10" db="EMBL/GenBank/DDBJ databases">
        <title>Georgenia wutianyii sp. nov. and Georgenia yuyongxinii sp. nov. isolated from plateau pika (Ochotona curzoniae) in the Qinghai-Tibet plateau of China.</title>
        <authorList>
            <person name="Tian Z."/>
        </authorList>
    </citation>
    <scope>NUCLEOTIDE SEQUENCE [LARGE SCALE GENOMIC DNA]</scope>
    <source>
        <strain evidence="1 2">DSM 21501</strain>
    </source>
</reference>
<evidence type="ECO:0000313" key="2">
    <source>
        <dbReference type="Proteomes" id="UP000451860"/>
    </source>
</evidence>
<evidence type="ECO:0008006" key="3">
    <source>
        <dbReference type="Google" id="ProtNLM"/>
    </source>
</evidence>
<keyword evidence="2" id="KW-1185">Reference proteome</keyword>
<comment type="caution">
    <text evidence="1">The sequence shown here is derived from an EMBL/GenBank/DDBJ whole genome shotgun (WGS) entry which is preliminary data.</text>
</comment>
<proteinExistence type="predicted"/>
<sequence length="161" mass="18297">MSKIDTVLEETHEHENELHLTLLRVSERHKTDHEIYHVARDLAAWSAEHVRRLAEAGKAYGLDLDAEPKEETTLGRSVREKAGEALGRHSQPGMRLLRDLRELHLQATEVSLDWELLGQAAQATKDRELLALTKECHPDTLRQSRWANTMLKSVSPQVLAS</sequence>
<accession>A0A7J5UR56</accession>
<protein>
    <recommendedName>
        <fullName evidence="3">DUF892 family protein</fullName>
    </recommendedName>
</protein>